<protein>
    <recommendedName>
        <fullName evidence="14">ATP-dependent helicase/deoxyribonuclease subunit B</fullName>
        <ecNumber evidence="14">3.1.-.-</ecNumber>
    </recommendedName>
    <alternativeName>
        <fullName evidence="14">ATP-dependent helicase/nuclease subunit AddB</fullName>
    </alternativeName>
</protein>
<keyword evidence="6 14" id="KW-0378">Hydrolase</keyword>
<keyword evidence="2 14" id="KW-0540">Nuclease</keyword>
<dbReference type="AlphaFoldDB" id="A0A2N5N8C9"/>
<feature type="region of interest" description="Disordered" evidence="15">
    <location>
        <begin position="1176"/>
        <end position="1226"/>
    </location>
</feature>
<keyword evidence="7 14" id="KW-0347">Helicase</keyword>
<comment type="function">
    <text evidence="14">The heterodimer acts as both an ATP-dependent DNA helicase and an ATP-dependent, dual-direction single-stranded exonuclease. Recognizes the chi site generating a DNA molecule suitable for the initiation of homologous recombination. The AddB subunit has 5' -&gt; 3' nuclease activity but not helicase activity.</text>
</comment>
<dbReference type="EMBL" id="NFEZ01000004">
    <property type="protein sequence ID" value="PLT46550.1"/>
    <property type="molecule type" value="Genomic_DNA"/>
</dbReference>
<dbReference type="Pfam" id="PF21445">
    <property type="entry name" value="ADDB_N"/>
    <property type="match status" value="1"/>
</dbReference>
<dbReference type="GO" id="GO:0051539">
    <property type="term" value="F:4 iron, 4 sulfur cluster binding"/>
    <property type="evidence" value="ECO:0007669"/>
    <property type="project" value="UniProtKB-KW"/>
</dbReference>
<keyword evidence="1 14" id="KW-0004">4Fe-4S</keyword>
<feature type="binding site" evidence="14">
    <location>
        <position position="1137"/>
    </location>
    <ligand>
        <name>[4Fe-4S] cluster</name>
        <dbReference type="ChEBI" id="CHEBI:49883"/>
    </ligand>
</feature>
<evidence type="ECO:0000256" key="2">
    <source>
        <dbReference type="ARBA" id="ARBA00022722"/>
    </source>
</evidence>
<name>A0A2N5N8C9_9BACL</name>
<keyword evidence="8 14" id="KW-0269">Exonuclease</keyword>
<comment type="cofactor">
    <cofactor evidence="14">
        <name>Mg(2+)</name>
        <dbReference type="ChEBI" id="CHEBI:18420"/>
    </cofactor>
</comment>
<dbReference type="InterPro" id="IPR014140">
    <property type="entry name" value="DNA_helicase_suAddB"/>
</dbReference>
<evidence type="ECO:0000256" key="6">
    <source>
        <dbReference type="ARBA" id="ARBA00022801"/>
    </source>
</evidence>
<proteinExistence type="inferred from homology"/>
<evidence type="ECO:0000256" key="5">
    <source>
        <dbReference type="ARBA" id="ARBA00022763"/>
    </source>
</evidence>
<dbReference type="Gene3D" id="3.40.50.300">
    <property type="entry name" value="P-loop containing nucleotide triphosphate hydrolases"/>
    <property type="match status" value="4"/>
</dbReference>
<dbReference type="InterPro" id="IPR027417">
    <property type="entry name" value="P-loop_NTPase"/>
</dbReference>
<dbReference type="HAMAP" id="MF_01452">
    <property type="entry name" value="AddB_type1"/>
    <property type="match status" value="1"/>
</dbReference>
<keyword evidence="11 14" id="KW-0411">Iron-sulfur</keyword>
<evidence type="ECO:0000256" key="11">
    <source>
        <dbReference type="ARBA" id="ARBA00023014"/>
    </source>
</evidence>
<feature type="domain" description="UvrD-like helicase C-terminal" evidence="16">
    <location>
        <begin position="298"/>
        <end position="603"/>
    </location>
</feature>
<dbReference type="InterPro" id="IPR049035">
    <property type="entry name" value="ADDB_N"/>
</dbReference>
<evidence type="ECO:0000256" key="14">
    <source>
        <dbReference type="HAMAP-Rule" id="MF_01452"/>
    </source>
</evidence>
<dbReference type="GO" id="GO:0005524">
    <property type="term" value="F:ATP binding"/>
    <property type="evidence" value="ECO:0007669"/>
    <property type="project" value="UniProtKB-UniRule"/>
</dbReference>
<feature type="compositionally biased region" description="Low complexity" evidence="15">
    <location>
        <begin position="1177"/>
        <end position="1187"/>
    </location>
</feature>
<evidence type="ECO:0000256" key="13">
    <source>
        <dbReference type="ARBA" id="ARBA00023204"/>
    </source>
</evidence>
<comment type="similarity">
    <text evidence="14">Belongs to the helicase family. AddB/RexB type 1 subfamily.</text>
</comment>
<comment type="cofactor">
    <cofactor evidence="14">
        <name>[4Fe-4S] cluster</name>
        <dbReference type="ChEBI" id="CHEBI:49883"/>
    </cofactor>
    <text evidence="14">Binds 1 [4Fe-4S] cluster.</text>
</comment>
<sequence>MALRFIIGRAGTGKTFACMEEIRRELAADPAGPPLVLLTPEQATFQTEYALFGSGIRSSLRAQVLSFRRLAMRVMQEAGGAALVPVGENGKNMLLHKIVHRLSPQLRLFQGGSGQQGFIAKMGELLTEWKRYGVDAAAVRGSLGYETGAESEGSAAEARARGSLLERKLHDLSLVYGELERELAGHYMDDEDHLTLLADGYADCGSMRGARYWLDGFNGFTARELAAVGALLRQAESVTVTLCLDRLYGAEERPHELDLFHPAADACIRLTRLAAELGVEVDSPLVLPPADAPRYRPGGMLEHLNRHFGGRVPLRRAGDRDRLAEDAAEIVLRPSASRRAEVEAAARDMVRQVRERGMRWRELAVVVRQTADYSDMIQQVFADYRIPFFLDGSRDVLHHPLVEFIRSALETALYGWKHEAVFRCVKTELLFPEDGRLDRERFDRLENYVLAAGIEGRSWKSLKRWQPLRTGSVEDEPSEAGARQREEFEDVLRARSELMRPLTRFERAMAKAETVRERCEALFDLLDRSGTADRLERRAEQELAAGRPGAARVHRQVWDGVLGLLDQLVELAGEEPIPADLFAGMVETGLESMKLSAVPPSLDQVVVGAMDRVRNGRVRAAYILGASDGVLPMRIQEDGLLTEREREQLADAGLEMAPGVRRRLLDERFHIYRAFLAPSERLWVSWPLADEEGKGLHPSEYIRHLQTLFPGLPANAAAGAPDASAASERQLDYLELPQRALSYLVPRLREWLDGGELAPLWQDVYNWFAARPDWQGRLTAMTGALGYDNQVVRLGRGLADRLYGGQLTTSVSRMERFVSCPFQHFAAHGLKLKERRLYRLGAPDMGQLFHAALTKVATELGEGWGRAGEARIRETASQAVDELVPRLQSEILLSSSRYRYIAGKLKAVVSRAAVVLGEHARRADFQPVGLEVQFGPGGELPPLDIELPDGSGSITLVGRIDRVDAARSDKGLLLRVLDYKSSATQLRLEEVASGLSLQMLAYLDVLLTHAESWLGEPAHPAGVLYFHVQNPVLSVPAGLGAEEAAAMLLKRFKMRGLLLDDADTVRMMDAGLEGRSDLLPAGFRKDGGFLSDSSVASGRQWELLRRSVRRTIGGIGQSVKDGEIAIRPYRLGAKTPCQFCAYKPVCQFDPLNEGNEYLKLPAPGKEEFWTSLEELAEAQAEPAAGAENPPRLLPAGEDGTQDKHRKDGAGDGTFHWERREDDERSR</sequence>
<evidence type="ECO:0000313" key="17">
    <source>
        <dbReference type="EMBL" id="PLT46550.1"/>
    </source>
</evidence>
<keyword evidence="12 14" id="KW-0238">DNA-binding</keyword>
<dbReference type="GO" id="GO:0004386">
    <property type="term" value="F:helicase activity"/>
    <property type="evidence" value="ECO:0007669"/>
    <property type="project" value="UniProtKB-KW"/>
</dbReference>
<dbReference type="GO" id="GO:0046872">
    <property type="term" value="F:metal ion binding"/>
    <property type="evidence" value="ECO:0007669"/>
    <property type="project" value="UniProtKB-KW"/>
</dbReference>
<comment type="caution">
    <text evidence="17">The sequence shown here is derived from an EMBL/GenBank/DDBJ whole genome shotgun (WGS) entry which is preliminary data.</text>
</comment>
<accession>A0A2N5N8C9</accession>
<feature type="binding site" evidence="14">
    <location>
        <position position="1146"/>
    </location>
    <ligand>
        <name>[4Fe-4S] cluster</name>
        <dbReference type="ChEBI" id="CHEBI:49883"/>
    </ligand>
</feature>
<evidence type="ECO:0000256" key="4">
    <source>
        <dbReference type="ARBA" id="ARBA00022741"/>
    </source>
</evidence>
<evidence type="ECO:0000256" key="9">
    <source>
        <dbReference type="ARBA" id="ARBA00022840"/>
    </source>
</evidence>
<feature type="binding site" evidence="14">
    <location>
        <position position="1140"/>
    </location>
    <ligand>
        <name>[4Fe-4S] cluster</name>
        <dbReference type="ChEBI" id="CHEBI:49883"/>
    </ligand>
</feature>
<dbReference type="GO" id="GO:0003690">
    <property type="term" value="F:double-stranded DNA binding"/>
    <property type="evidence" value="ECO:0007669"/>
    <property type="project" value="UniProtKB-UniRule"/>
</dbReference>
<dbReference type="Proteomes" id="UP000234789">
    <property type="component" value="Unassembled WGS sequence"/>
</dbReference>
<keyword evidence="9 14" id="KW-0067">ATP-binding</keyword>
<reference evidence="17 18" key="1">
    <citation type="submission" date="2017-05" db="EMBL/GenBank/DDBJ databases">
        <title>Functional genome analysis of Paenibacillus pasadenensis strain R16: insights on endophytic life style and antifungal activity.</title>
        <authorList>
            <person name="Passera A."/>
            <person name="Marcolungo L."/>
            <person name="Casati P."/>
            <person name="Brasca M."/>
            <person name="Quaglino F."/>
            <person name="Delledonne M."/>
        </authorList>
    </citation>
    <scope>NUCLEOTIDE SEQUENCE [LARGE SCALE GENOMIC DNA]</scope>
    <source>
        <strain evidence="17 18">R16</strain>
    </source>
</reference>
<gene>
    <name evidence="14" type="primary">addB</name>
    <name evidence="17" type="ORF">B8V81_4981</name>
</gene>
<dbReference type="GO" id="GO:0008409">
    <property type="term" value="F:5'-3' exonuclease activity"/>
    <property type="evidence" value="ECO:0007669"/>
    <property type="project" value="UniProtKB-UniRule"/>
</dbReference>
<evidence type="ECO:0000256" key="10">
    <source>
        <dbReference type="ARBA" id="ARBA00023004"/>
    </source>
</evidence>
<organism evidence="17 18">
    <name type="scientific">Paenibacillus pasadenensis</name>
    <dbReference type="NCBI Taxonomy" id="217090"/>
    <lineage>
        <taxon>Bacteria</taxon>
        <taxon>Bacillati</taxon>
        <taxon>Bacillota</taxon>
        <taxon>Bacilli</taxon>
        <taxon>Bacillales</taxon>
        <taxon>Paenibacillaceae</taxon>
        <taxon>Paenibacillus</taxon>
    </lineage>
</organism>
<dbReference type="InterPro" id="IPR038726">
    <property type="entry name" value="PDDEXK_AddAB-type"/>
</dbReference>
<dbReference type="RefSeq" id="WP_084136458.1">
    <property type="nucleotide sequence ID" value="NZ_BIMM01000008.1"/>
</dbReference>
<dbReference type="EC" id="3.1.-.-" evidence="14"/>
<comment type="subunit">
    <text evidence="14">Heterodimer of AddA and AddB.</text>
</comment>
<keyword evidence="10 14" id="KW-0408">Iron</keyword>
<comment type="miscellaneous">
    <text evidence="14">Despite having conserved helicase domains, this subunit does not have helicase activity.</text>
</comment>
<dbReference type="Gene3D" id="6.10.140.1030">
    <property type="match status" value="1"/>
</dbReference>
<evidence type="ECO:0000256" key="3">
    <source>
        <dbReference type="ARBA" id="ARBA00022723"/>
    </source>
</evidence>
<dbReference type="Pfam" id="PF12705">
    <property type="entry name" value="PDDEXK_1"/>
    <property type="match status" value="1"/>
</dbReference>
<dbReference type="PANTHER" id="PTHR30591">
    <property type="entry name" value="RECBCD ENZYME SUBUNIT RECC"/>
    <property type="match status" value="1"/>
</dbReference>
<dbReference type="PANTHER" id="PTHR30591:SF1">
    <property type="entry name" value="RECBCD ENZYME SUBUNIT RECC"/>
    <property type="match status" value="1"/>
</dbReference>
<keyword evidence="3 14" id="KW-0479">Metal-binding</keyword>
<evidence type="ECO:0000256" key="8">
    <source>
        <dbReference type="ARBA" id="ARBA00022839"/>
    </source>
</evidence>
<feature type="compositionally biased region" description="Basic and acidic residues" evidence="15">
    <location>
        <begin position="1200"/>
        <end position="1226"/>
    </location>
</feature>
<evidence type="ECO:0000256" key="7">
    <source>
        <dbReference type="ARBA" id="ARBA00022806"/>
    </source>
</evidence>
<keyword evidence="13 14" id="KW-0234">DNA repair</keyword>
<keyword evidence="18" id="KW-1185">Reference proteome</keyword>
<keyword evidence="5 14" id="KW-0227">DNA damage</keyword>
<dbReference type="SUPFAM" id="SSF52540">
    <property type="entry name" value="P-loop containing nucleoside triphosphate hydrolases"/>
    <property type="match status" value="1"/>
</dbReference>
<evidence type="ECO:0000256" key="1">
    <source>
        <dbReference type="ARBA" id="ARBA00022485"/>
    </source>
</evidence>
<evidence type="ECO:0000313" key="18">
    <source>
        <dbReference type="Proteomes" id="UP000234789"/>
    </source>
</evidence>
<keyword evidence="4 14" id="KW-0547">Nucleotide-binding</keyword>
<dbReference type="Gene3D" id="3.90.320.10">
    <property type="match status" value="1"/>
</dbReference>
<dbReference type="PROSITE" id="PS51217">
    <property type="entry name" value="UVRD_HELICASE_CTER"/>
    <property type="match status" value="1"/>
</dbReference>
<dbReference type="NCBIfam" id="TIGR02773">
    <property type="entry name" value="addB_Gpos"/>
    <property type="match status" value="1"/>
</dbReference>
<dbReference type="OrthoDB" id="9758506at2"/>
<dbReference type="InterPro" id="IPR011604">
    <property type="entry name" value="PDDEXK-like_dom_sf"/>
</dbReference>
<feature type="binding site" evidence="14">
    <location>
        <position position="820"/>
    </location>
    <ligand>
        <name>[4Fe-4S] cluster</name>
        <dbReference type="ChEBI" id="CHEBI:49883"/>
    </ligand>
</feature>
<evidence type="ECO:0000256" key="12">
    <source>
        <dbReference type="ARBA" id="ARBA00023125"/>
    </source>
</evidence>
<evidence type="ECO:0000259" key="16">
    <source>
        <dbReference type="PROSITE" id="PS51217"/>
    </source>
</evidence>
<evidence type="ECO:0000256" key="15">
    <source>
        <dbReference type="SAM" id="MobiDB-lite"/>
    </source>
</evidence>
<dbReference type="InterPro" id="IPR014017">
    <property type="entry name" value="DNA_helicase_UvrD-like_C"/>
</dbReference>
<dbReference type="GO" id="GO:0000724">
    <property type="term" value="P:double-strand break repair via homologous recombination"/>
    <property type="evidence" value="ECO:0007669"/>
    <property type="project" value="UniProtKB-UniRule"/>
</dbReference>